<gene>
    <name evidence="2" type="ORF">BCR44DRAFT_390643</name>
</gene>
<proteinExistence type="predicted"/>
<keyword evidence="3" id="KW-1185">Reference proteome</keyword>
<evidence type="ECO:0000256" key="1">
    <source>
        <dbReference type="SAM" id="MobiDB-lite"/>
    </source>
</evidence>
<evidence type="ECO:0000313" key="2">
    <source>
        <dbReference type="EMBL" id="ORZ37427.1"/>
    </source>
</evidence>
<accession>A0A1Y2HS53</accession>
<comment type="caution">
    <text evidence="2">The sequence shown here is derived from an EMBL/GenBank/DDBJ whole genome shotgun (WGS) entry which is preliminary data.</text>
</comment>
<feature type="compositionally biased region" description="Polar residues" evidence="1">
    <location>
        <begin position="111"/>
        <end position="128"/>
    </location>
</feature>
<sequence length="157" mass="17898">MTFPSSWAIRQARVFPSTITQPQHAIFHPRRHPPKTKFARHRRVDYLCRPENLPGQVAPPQPTRHRPAALLSRNLWDLRGSPTLAEQTKAPLLQRPALSPTRGGERRLLAQRTQNSRSAGFHNQVQEVQRQRDHLHWSSESVLRSNFALSSSGSLSP</sequence>
<feature type="region of interest" description="Disordered" evidence="1">
    <location>
        <begin position="93"/>
        <end position="133"/>
    </location>
</feature>
<organism evidence="2 3">
    <name type="scientific">Catenaria anguillulae PL171</name>
    <dbReference type="NCBI Taxonomy" id="765915"/>
    <lineage>
        <taxon>Eukaryota</taxon>
        <taxon>Fungi</taxon>
        <taxon>Fungi incertae sedis</taxon>
        <taxon>Blastocladiomycota</taxon>
        <taxon>Blastocladiomycetes</taxon>
        <taxon>Blastocladiales</taxon>
        <taxon>Catenariaceae</taxon>
        <taxon>Catenaria</taxon>
    </lineage>
</organism>
<evidence type="ECO:0000313" key="3">
    <source>
        <dbReference type="Proteomes" id="UP000193411"/>
    </source>
</evidence>
<dbReference type="EMBL" id="MCFL01000012">
    <property type="protein sequence ID" value="ORZ37427.1"/>
    <property type="molecule type" value="Genomic_DNA"/>
</dbReference>
<dbReference type="Proteomes" id="UP000193411">
    <property type="component" value="Unassembled WGS sequence"/>
</dbReference>
<name>A0A1Y2HS53_9FUNG</name>
<reference evidence="2 3" key="1">
    <citation type="submission" date="2016-07" db="EMBL/GenBank/DDBJ databases">
        <title>Pervasive Adenine N6-methylation of Active Genes in Fungi.</title>
        <authorList>
            <consortium name="DOE Joint Genome Institute"/>
            <person name="Mondo S.J."/>
            <person name="Dannebaum R.O."/>
            <person name="Kuo R.C."/>
            <person name="Labutti K."/>
            <person name="Haridas S."/>
            <person name="Kuo A."/>
            <person name="Salamov A."/>
            <person name="Ahrendt S.R."/>
            <person name="Lipzen A."/>
            <person name="Sullivan W."/>
            <person name="Andreopoulos W.B."/>
            <person name="Clum A."/>
            <person name="Lindquist E."/>
            <person name="Daum C."/>
            <person name="Ramamoorthy G.K."/>
            <person name="Gryganskyi A."/>
            <person name="Culley D."/>
            <person name="Magnuson J.K."/>
            <person name="James T.Y."/>
            <person name="O'Malley M.A."/>
            <person name="Stajich J.E."/>
            <person name="Spatafora J.W."/>
            <person name="Visel A."/>
            <person name="Grigoriev I.V."/>
        </authorList>
    </citation>
    <scope>NUCLEOTIDE SEQUENCE [LARGE SCALE GENOMIC DNA]</scope>
    <source>
        <strain evidence="2 3">PL171</strain>
    </source>
</reference>
<dbReference type="AlphaFoldDB" id="A0A1Y2HS53"/>
<protein>
    <submittedName>
        <fullName evidence="2">Uncharacterized protein</fullName>
    </submittedName>
</protein>